<name>A0A1N7PHD3_9RHOB</name>
<dbReference type="Proteomes" id="UP000186141">
    <property type="component" value="Unassembled WGS sequence"/>
</dbReference>
<dbReference type="InterPro" id="IPR023346">
    <property type="entry name" value="Lysozyme-like_dom_sf"/>
</dbReference>
<dbReference type="Gene3D" id="1.10.3810.10">
    <property type="entry name" value="Biosynthetic peptidoglycan transglycosylase-like"/>
    <property type="match status" value="1"/>
</dbReference>
<evidence type="ECO:0000259" key="15">
    <source>
        <dbReference type="Pfam" id="PF00912"/>
    </source>
</evidence>
<evidence type="ECO:0000256" key="10">
    <source>
        <dbReference type="ARBA" id="ARBA00044770"/>
    </source>
</evidence>
<dbReference type="EC" id="2.4.99.28" evidence="10"/>
<comment type="pathway">
    <text evidence="1">Cell wall biogenesis; peptidoglycan biosynthesis.</text>
</comment>
<evidence type="ECO:0000256" key="13">
    <source>
        <dbReference type="SAM" id="Phobius"/>
    </source>
</evidence>
<dbReference type="SUPFAM" id="SSF53955">
    <property type="entry name" value="Lysozyme-like"/>
    <property type="match status" value="1"/>
</dbReference>
<feature type="compositionally biased region" description="Low complexity" evidence="12">
    <location>
        <begin position="625"/>
        <end position="640"/>
    </location>
</feature>
<dbReference type="EMBL" id="FTOT01000005">
    <property type="protein sequence ID" value="SIT09749.1"/>
    <property type="molecule type" value="Genomic_DNA"/>
</dbReference>
<reference evidence="16 17" key="1">
    <citation type="submission" date="2017-01" db="EMBL/GenBank/DDBJ databases">
        <authorList>
            <person name="Mah S.A."/>
            <person name="Swanson W.J."/>
            <person name="Moy G.W."/>
            <person name="Vacquier V.D."/>
        </authorList>
    </citation>
    <scope>NUCLEOTIDE SEQUENCE [LARGE SCALE GENOMIC DNA]</scope>
    <source>
        <strain evidence="16 17">DSM 26375</strain>
    </source>
</reference>
<dbReference type="PANTHER" id="PTHR32282">
    <property type="entry name" value="BINDING PROTEIN TRANSPEPTIDASE, PUTATIVE-RELATED"/>
    <property type="match status" value="1"/>
</dbReference>
<dbReference type="PANTHER" id="PTHR32282:SF33">
    <property type="entry name" value="PEPTIDOGLYCAN GLYCOSYLTRANSFERASE"/>
    <property type="match status" value="1"/>
</dbReference>
<evidence type="ECO:0000256" key="3">
    <source>
        <dbReference type="ARBA" id="ARBA00007739"/>
    </source>
</evidence>
<dbReference type="GO" id="GO:0008955">
    <property type="term" value="F:peptidoglycan glycosyltransferase activity"/>
    <property type="evidence" value="ECO:0007669"/>
    <property type="project" value="UniProtKB-EC"/>
</dbReference>
<keyword evidence="9" id="KW-0511">Multifunctional enzyme</keyword>
<organism evidence="16 17">
    <name type="scientific">Gemmobacter megaterium</name>
    <dbReference type="NCBI Taxonomy" id="1086013"/>
    <lineage>
        <taxon>Bacteria</taxon>
        <taxon>Pseudomonadati</taxon>
        <taxon>Pseudomonadota</taxon>
        <taxon>Alphaproteobacteria</taxon>
        <taxon>Rhodobacterales</taxon>
        <taxon>Paracoccaceae</taxon>
        <taxon>Gemmobacter</taxon>
    </lineage>
</organism>
<dbReference type="GO" id="GO:0004180">
    <property type="term" value="F:carboxypeptidase activity"/>
    <property type="evidence" value="ECO:0007669"/>
    <property type="project" value="UniProtKB-KW"/>
</dbReference>
<dbReference type="GO" id="GO:0030288">
    <property type="term" value="C:outer membrane-bounded periplasmic space"/>
    <property type="evidence" value="ECO:0007669"/>
    <property type="project" value="TreeGrafter"/>
</dbReference>
<comment type="similarity">
    <text evidence="2">In the C-terminal section; belongs to the transpeptidase family.</text>
</comment>
<dbReference type="InterPro" id="IPR036950">
    <property type="entry name" value="PBP_transglycosylase"/>
</dbReference>
<evidence type="ECO:0000256" key="12">
    <source>
        <dbReference type="SAM" id="MobiDB-lite"/>
    </source>
</evidence>
<feature type="domain" description="Glycosyl transferase family 51" evidence="15">
    <location>
        <begin position="64"/>
        <end position="245"/>
    </location>
</feature>
<keyword evidence="7" id="KW-0808">Transferase</keyword>
<dbReference type="InterPro" id="IPR001460">
    <property type="entry name" value="PCN-bd_Tpept"/>
</dbReference>
<feature type="region of interest" description="Disordered" evidence="12">
    <location>
        <begin position="612"/>
        <end position="653"/>
    </location>
</feature>
<evidence type="ECO:0000256" key="8">
    <source>
        <dbReference type="ARBA" id="ARBA00022801"/>
    </source>
</evidence>
<keyword evidence="13" id="KW-1133">Transmembrane helix</keyword>
<gene>
    <name evidence="16" type="ORF">SAMN05421774_105242</name>
</gene>
<dbReference type="STRING" id="1086013.SAMN05421774_105242"/>
<evidence type="ECO:0000256" key="9">
    <source>
        <dbReference type="ARBA" id="ARBA00023268"/>
    </source>
</evidence>
<evidence type="ECO:0000256" key="5">
    <source>
        <dbReference type="ARBA" id="ARBA00022670"/>
    </source>
</evidence>
<comment type="similarity">
    <text evidence="3">In the N-terminal section; belongs to the glycosyltransferase 51 family.</text>
</comment>
<dbReference type="GO" id="GO:0006508">
    <property type="term" value="P:proteolysis"/>
    <property type="evidence" value="ECO:0007669"/>
    <property type="project" value="UniProtKB-KW"/>
</dbReference>
<dbReference type="GO" id="GO:0008658">
    <property type="term" value="F:penicillin binding"/>
    <property type="evidence" value="ECO:0007669"/>
    <property type="project" value="InterPro"/>
</dbReference>
<dbReference type="Pfam" id="PF00912">
    <property type="entry name" value="Transgly"/>
    <property type="match status" value="1"/>
</dbReference>
<evidence type="ECO:0000256" key="4">
    <source>
        <dbReference type="ARBA" id="ARBA00022645"/>
    </source>
</evidence>
<dbReference type="SUPFAM" id="SSF56601">
    <property type="entry name" value="beta-lactamase/transpeptidase-like"/>
    <property type="match status" value="1"/>
</dbReference>
<keyword evidence="13" id="KW-0812">Transmembrane</keyword>
<evidence type="ECO:0000256" key="2">
    <source>
        <dbReference type="ARBA" id="ARBA00007090"/>
    </source>
</evidence>
<keyword evidence="17" id="KW-1185">Reference proteome</keyword>
<accession>A0A1N7PHD3</accession>
<dbReference type="InterPro" id="IPR050396">
    <property type="entry name" value="Glycosyltr_51/Transpeptidase"/>
</dbReference>
<dbReference type="InterPro" id="IPR001264">
    <property type="entry name" value="Glyco_trans_51"/>
</dbReference>
<comment type="catalytic activity">
    <reaction evidence="11">
        <text>[GlcNAc-(1-&gt;4)-Mur2Ac(oyl-L-Ala-gamma-D-Glu-L-Lys-D-Ala-D-Ala)](n)-di-trans,octa-cis-undecaprenyl diphosphate + beta-D-GlcNAc-(1-&gt;4)-Mur2Ac(oyl-L-Ala-gamma-D-Glu-L-Lys-D-Ala-D-Ala)-di-trans,octa-cis-undecaprenyl diphosphate = [GlcNAc-(1-&gt;4)-Mur2Ac(oyl-L-Ala-gamma-D-Glu-L-Lys-D-Ala-D-Ala)](n+1)-di-trans,octa-cis-undecaprenyl diphosphate + di-trans,octa-cis-undecaprenyl diphosphate + H(+)</text>
        <dbReference type="Rhea" id="RHEA:23708"/>
        <dbReference type="Rhea" id="RHEA-COMP:9602"/>
        <dbReference type="Rhea" id="RHEA-COMP:9603"/>
        <dbReference type="ChEBI" id="CHEBI:15378"/>
        <dbReference type="ChEBI" id="CHEBI:58405"/>
        <dbReference type="ChEBI" id="CHEBI:60033"/>
        <dbReference type="ChEBI" id="CHEBI:78435"/>
        <dbReference type="EC" id="2.4.99.28"/>
    </reaction>
</comment>
<evidence type="ECO:0000313" key="16">
    <source>
        <dbReference type="EMBL" id="SIT09749.1"/>
    </source>
</evidence>
<evidence type="ECO:0000256" key="1">
    <source>
        <dbReference type="ARBA" id="ARBA00004752"/>
    </source>
</evidence>
<dbReference type="InterPro" id="IPR012338">
    <property type="entry name" value="Beta-lactam/transpept-like"/>
</dbReference>
<keyword evidence="6" id="KW-0328">Glycosyltransferase</keyword>
<evidence type="ECO:0000259" key="14">
    <source>
        <dbReference type="Pfam" id="PF00905"/>
    </source>
</evidence>
<dbReference type="Gene3D" id="3.40.710.10">
    <property type="entry name" value="DD-peptidase/beta-lactamase superfamily"/>
    <property type="match status" value="1"/>
</dbReference>
<evidence type="ECO:0000313" key="17">
    <source>
        <dbReference type="Proteomes" id="UP000186141"/>
    </source>
</evidence>
<evidence type="ECO:0000256" key="11">
    <source>
        <dbReference type="ARBA" id="ARBA00049902"/>
    </source>
</evidence>
<protein>
    <recommendedName>
        <fullName evidence="10">peptidoglycan glycosyltransferase</fullName>
        <ecNumber evidence="10">2.4.99.28</ecNumber>
    </recommendedName>
</protein>
<keyword evidence="8" id="KW-0378">Hydrolase</keyword>
<evidence type="ECO:0000256" key="6">
    <source>
        <dbReference type="ARBA" id="ARBA00022676"/>
    </source>
</evidence>
<keyword evidence="13" id="KW-0472">Membrane</keyword>
<dbReference type="NCBIfam" id="TIGR02074">
    <property type="entry name" value="PBP_1a_fam"/>
    <property type="match status" value="1"/>
</dbReference>
<dbReference type="UniPathway" id="UPA00219"/>
<keyword evidence="5" id="KW-0645">Protease</keyword>
<feature type="domain" description="Penicillin-binding protein transpeptidase" evidence="14">
    <location>
        <begin position="332"/>
        <end position="603"/>
    </location>
</feature>
<dbReference type="Pfam" id="PF00905">
    <property type="entry name" value="Transpeptidase"/>
    <property type="match status" value="1"/>
</dbReference>
<keyword evidence="4" id="KW-0121">Carboxypeptidase</keyword>
<evidence type="ECO:0000256" key="7">
    <source>
        <dbReference type="ARBA" id="ARBA00022679"/>
    </source>
</evidence>
<dbReference type="GO" id="GO:0009252">
    <property type="term" value="P:peptidoglycan biosynthetic process"/>
    <property type="evidence" value="ECO:0007669"/>
    <property type="project" value="UniProtKB-UniPathway"/>
</dbReference>
<dbReference type="AlphaFoldDB" id="A0A1N7PHD3"/>
<proteinExistence type="inferred from homology"/>
<sequence length="671" mass="71770">MLWGAVWRVTAVVAVVLFGATWFFHAQMPELSALLDGRQRGSVTLLDHEGNVFAWRGETFGGQTSAADVSKHLRNAVVATEDKRFYGHFGLSPRGIAGAIRINLSEGRGAFQGNGGSTITQQVAKLLCLGVEYDPQRWKTEAEYEADCRKGSLVRKLKEVPYAFALEWTYSKQDILTIYLNRAYLGAGARGFEAAAQRYFGKSSRQLVPAEAAMLAGLLVAPSYYAPTNNLKRAQDRAGVIIGLMQDQGYLTKAEADEALRNPATLSPEATQRAGGYFADWVVDSAPSFLARDTTEDVVIHTTLDQHLQKAAESAVAAVFDARLKAGSKAQAAVVVMSSDGAVRAMVGGRDIGAPGSFNRASQARRQTGSAFKPFVYAAALDMGWSPADYVEDSPLTLRIPGSGAWTPQNYTRDFKGIMTLADALKDSRNIPAVRVSEAVGRDAVRQVAEHFGIVSDLAKGPALALGVSEATLVEMTGAYAGILNGGSAVKPYGLIDLRLRGDKAPLITQTGGIEERVIREDAARYLTWMMMQVIDSGTGTRARLPGREAAGKTGTTQAARDAWFVGYTADYVAGVWMGYDDNTPLTGVTGGGLPAEIWKEVMVRVHDGLPARPLPKKVPEARLPPQAGGAPASSGGAVPPGEPAPPQGREPDLAERIINEVLGTFLGGRW</sequence>
<feature type="transmembrane region" description="Helical" evidence="13">
    <location>
        <begin position="6"/>
        <end position="24"/>
    </location>
</feature>